<keyword evidence="5 9" id="KW-0732">Signal</keyword>
<evidence type="ECO:0000256" key="6">
    <source>
        <dbReference type="ARBA" id="ARBA00022824"/>
    </source>
</evidence>
<evidence type="ECO:0000256" key="1">
    <source>
        <dbReference type="ARBA" id="ARBA00002791"/>
    </source>
</evidence>
<keyword evidence="6" id="KW-0256">Endoplasmic reticulum</keyword>
<gene>
    <name evidence="10" type="ORF">K493DRAFT_381792</name>
</gene>
<accession>A0A1Y1Z0S5</accession>
<evidence type="ECO:0000256" key="8">
    <source>
        <dbReference type="ARBA" id="ARBA00023136"/>
    </source>
</evidence>
<dbReference type="PROSITE" id="PS51257">
    <property type="entry name" value="PROKAR_LIPOPROTEIN"/>
    <property type="match status" value="1"/>
</dbReference>
<name>A0A1Y1Z0S5_9FUNG</name>
<dbReference type="PANTHER" id="PTHR12692">
    <property type="entry name" value="DOLICHYL-DIPHOSPHOOLIGOSACCHARIDE--PROTEIN GLYCOSYLTRANSFERASE-RELATED"/>
    <property type="match status" value="1"/>
</dbReference>
<dbReference type="PANTHER" id="PTHR12692:SF0">
    <property type="entry name" value="GH11935P"/>
    <property type="match status" value="1"/>
</dbReference>
<dbReference type="GO" id="GO:0008250">
    <property type="term" value="C:oligosaccharyltransferase complex"/>
    <property type="evidence" value="ECO:0007669"/>
    <property type="project" value="TreeGrafter"/>
</dbReference>
<dbReference type="EMBL" id="MCFE01000041">
    <property type="protein sequence ID" value="ORY03888.1"/>
    <property type="molecule type" value="Genomic_DNA"/>
</dbReference>
<dbReference type="Pfam" id="PF04756">
    <property type="entry name" value="OST3_OST6"/>
    <property type="match status" value="1"/>
</dbReference>
<dbReference type="AlphaFoldDB" id="A0A1Y1Z0S5"/>
<dbReference type="InterPro" id="IPR021149">
    <property type="entry name" value="OligosaccharylTrfase_OST3/OST6"/>
</dbReference>
<protein>
    <recommendedName>
        <fullName evidence="12">Lipoprotein</fullName>
    </recommendedName>
</protein>
<feature type="signal peptide" evidence="9">
    <location>
        <begin position="1"/>
        <end position="21"/>
    </location>
</feature>
<evidence type="ECO:0000256" key="7">
    <source>
        <dbReference type="ARBA" id="ARBA00022989"/>
    </source>
</evidence>
<comment type="similarity">
    <text evidence="3">Belongs to the OST3/OST6 family.</text>
</comment>
<dbReference type="GO" id="GO:0018279">
    <property type="term" value="P:protein N-linked glycosylation via asparagine"/>
    <property type="evidence" value="ECO:0007669"/>
    <property type="project" value="TreeGrafter"/>
</dbReference>
<comment type="function">
    <text evidence="1">Subunit of the oligosaccharyl transferase (OST) complex that catalyzes the initial transfer of a defined glycan (Glc(3)Man(9)GlcNAc(2) in eukaryotes) from the lipid carrier dolichol-pyrophosphate to an asparagine residue within an Asn-X-Ser/Thr consensus motif in nascent polypeptide chains, the first step in protein N-glycosylation. N-glycosylation occurs cotranslationally and the complex associates with the Sec61 complex at the channel-forming translocon complex that mediates protein translocation across the endoplasmic reticulum (ER). All subunits are required for a maximal enzyme activity.</text>
</comment>
<keyword evidence="11" id="KW-1185">Reference proteome</keyword>
<proteinExistence type="inferred from homology"/>
<dbReference type="Proteomes" id="UP000193498">
    <property type="component" value="Unassembled WGS sequence"/>
</dbReference>
<feature type="chain" id="PRO_5012372633" description="Lipoprotein" evidence="9">
    <location>
        <begin position="22"/>
        <end position="147"/>
    </location>
</feature>
<dbReference type="STRING" id="1314790.A0A1Y1Z0S5"/>
<keyword evidence="7" id="KW-1133">Transmembrane helix</keyword>
<evidence type="ECO:0000313" key="11">
    <source>
        <dbReference type="Proteomes" id="UP000193498"/>
    </source>
</evidence>
<organism evidence="10 11">
    <name type="scientific">Basidiobolus meristosporus CBS 931.73</name>
    <dbReference type="NCBI Taxonomy" id="1314790"/>
    <lineage>
        <taxon>Eukaryota</taxon>
        <taxon>Fungi</taxon>
        <taxon>Fungi incertae sedis</taxon>
        <taxon>Zoopagomycota</taxon>
        <taxon>Entomophthoromycotina</taxon>
        <taxon>Basidiobolomycetes</taxon>
        <taxon>Basidiobolales</taxon>
        <taxon>Basidiobolaceae</taxon>
        <taxon>Basidiobolus</taxon>
    </lineage>
</organism>
<dbReference type="Gene3D" id="3.40.30.10">
    <property type="entry name" value="Glutaredoxin"/>
    <property type="match status" value="1"/>
</dbReference>
<sequence>MKKGTALTLLICFCTLLGCFASPERRSQLESLPANSNGVIQLKGASFELLTSTPRDYAAVVLLTALGPEFGCSACGHFDPNYQLLSKGWISSKNPEQLYFGQLDVAMGREVFLHLSVNSAPYILFYPPTEGSKAPGGEGPIVYSFRR</sequence>
<evidence type="ECO:0000313" key="10">
    <source>
        <dbReference type="EMBL" id="ORY03888.1"/>
    </source>
</evidence>
<evidence type="ECO:0008006" key="12">
    <source>
        <dbReference type="Google" id="ProtNLM"/>
    </source>
</evidence>
<dbReference type="OrthoDB" id="67566at2759"/>
<reference evidence="10 11" key="1">
    <citation type="submission" date="2016-07" db="EMBL/GenBank/DDBJ databases">
        <title>Pervasive Adenine N6-methylation of Active Genes in Fungi.</title>
        <authorList>
            <consortium name="DOE Joint Genome Institute"/>
            <person name="Mondo S.J."/>
            <person name="Dannebaum R.O."/>
            <person name="Kuo R.C."/>
            <person name="Labutti K."/>
            <person name="Haridas S."/>
            <person name="Kuo A."/>
            <person name="Salamov A."/>
            <person name="Ahrendt S.R."/>
            <person name="Lipzen A."/>
            <person name="Sullivan W."/>
            <person name="Andreopoulos W.B."/>
            <person name="Clum A."/>
            <person name="Lindquist E."/>
            <person name="Daum C."/>
            <person name="Ramamoorthy G.K."/>
            <person name="Gryganskyi A."/>
            <person name="Culley D."/>
            <person name="Magnuson J.K."/>
            <person name="James T.Y."/>
            <person name="O'Malley M.A."/>
            <person name="Stajich J.E."/>
            <person name="Spatafora J.W."/>
            <person name="Visel A."/>
            <person name="Grigoriev I.V."/>
        </authorList>
    </citation>
    <scope>NUCLEOTIDE SEQUENCE [LARGE SCALE GENOMIC DNA]</scope>
    <source>
        <strain evidence="10 11">CBS 931.73</strain>
    </source>
</reference>
<keyword evidence="8" id="KW-0472">Membrane</keyword>
<evidence type="ECO:0000256" key="2">
    <source>
        <dbReference type="ARBA" id="ARBA00004477"/>
    </source>
</evidence>
<evidence type="ECO:0000256" key="5">
    <source>
        <dbReference type="ARBA" id="ARBA00022729"/>
    </source>
</evidence>
<keyword evidence="4" id="KW-0812">Transmembrane</keyword>
<comment type="caution">
    <text evidence="10">The sequence shown here is derived from an EMBL/GenBank/DDBJ whole genome shotgun (WGS) entry which is preliminary data.</text>
</comment>
<evidence type="ECO:0000256" key="3">
    <source>
        <dbReference type="ARBA" id="ARBA00009561"/>
    </source>
</evidence>
<dbReference type="InParanoid" id="A0A1Y1Z0S5"/>
<comment type="subcellular location">
    <subcellularLocation>
        <location evidence="2">Endoplasmic reticulum membrane</location>
        <topology evidence="2">Multi-pass membrane protein</topology>
    </subcellularLocation>
</comment>
<evidence type="ECO:0000256" key="4">
    <source>
        <dbReference type="ARBA" id="ARBA00022692"/>
    </source>
</evidence>
<evidence type="ECO:0000256" key="9">
    <source>
        <dbReference type="SAM" id="SignalP"/>
    </source>
</evidence>